<dbReference type="InterPro" id="IPR038883">
    <property type="entry name" value="AN11006-like"/>
</dbReference>
<protein>
    <recommendedName>
        <fullName evidence="4">F-box domain-containing protein</fullName>
    </recommendedName>
</protein>
<dbReference type="RefSeq" id="XP_007776871.1">
    <property type="nucleotide sequence ID" value="XM_007778681.1"/>
</dbReference>
<name>R7YIC5_CONA1</name>
<evidence type="ECO:0000313" key="3">
    <source>
        <dbReference type="Proteomes" id="UP000016924"/>
    </source>
</evidence>
<dbReference type="PANTHER" id="PTHR42085:SF8">
    <property type="entry name" value="F-BOX DOMAIN-CONTAINING PROTEIN"/>
    <property type="match status" value="1"/>
</dbReference>
<gene>
    <name evidence="2" type="ORF">W97_00769</name>
</gene>
<sequence length="257" mass="29031">MPKSEAASEPGSDRKRRKLFSTEPEVSHGPSDISHFPFLQLPGELRNQIYEYALAKIDHLGRHFICLKAVVKKNRRVTARYFMEAGESSDPVPAPRLLGVNKQIRGEATPILYSVNTFGVKGMKGLLNFLSQIGPSRAWLKDIWIHETHQSRHAYAAYNLLAQCTRLTHLKINCDEPDFYTDANSFDLAKCFYRDAHPWLEAVGAATGDKIGALDILDIDDECITEGAWSHDRDGRCAQVDDARELFFAQLKDLLDR</sequence>
<dbReference type="eggNOG" id="ENOG502SVM5">
    <property type="taxonomic scope" value="Eukaryota"/>
</dbReference>
<dbReference type="EMBL" id="JH767556">
    <property type="protein sequence ID" value="EON61554.1"/>
    <property type="molecule type" value="Genomic_DNA"/>
</dbReference>
<keyword evidence="3" id="KW-1185">Reference proteome</keyword>
<dbReference type="HOGENOM" id="CLU_1081883_0_0_1"/>
<feature type="region of interest" description="Disordered" evidence="1">
    <location>
        <begin position="1"/>
        <end position="29"/>
    </location>
</feature>
<dbReference type="AlphaFoldDB" id="R7YIC5"/>
<evidence type="ECO:0008006" key="4">
    <source>
        <dbReference type="Google" id="ProtNLM"/>
    </source>
</evidence>
<reference evidence="3" key="1">
    <citation type="submission" date="2012-06" db="EMBL/GenBank/DDBJ databases">
        <title>The genome sequence of Coniosporium apollinis CBS 100218.</title>
        <authorList>
            <consortium name="The Broad Institute Genome Sequencing Platform"/>
            <person name="Cuomo C."/>
            <person name="Gorbushina A."/>
            <person name="Noack S."/>
            <person name="Walker B."/>
            <person name="Young S.K."/>
            <person name="Zeng Q."/>
            <person name="Gargeya S."/>
            <person name="Fitzgerald M."/>
            <person name="Haas B."/>
            <person name="Abouelleil A."/>
            <person name="Alvarado L."/>
            <person name="Arachchi H.M."/>
            <person name="Berlin A.M."/>
            <person name="Chapman S.B."/>
            <person name="Goldberg J."/>
            <person name="Griggs A."/>
            <person name="Gujja S."/>
            <person name="Hansen M."/>
            <person name="Howarth C."/>
            <person name="Imamovic A."/>
            <person name="Larimer J."/>
            <person name="McCowan C."/>
            <person name="Montmayeur A."/>
            <person name="Murphy C."/>
            <person name="Neiman D."/>
            <person name="Pearson M."/>
            <person name="Priest M."/>
            <person name="Roberts A."/>
            <person name="Saif S."/>
            <person name="Shea T."/>
            <person name="Sisk P."/>
            <person name="Sykes S."/>
            <person name="Wortman J."/>
            <person name="Nusbaum C."/>
            <person name="Birren B."/>
        </authorList>
    </citation>
    <scope>NUCLEOTIDE SEQUENCE [LARGE SCALE GENOMIC DNA]</scope>
    <source>
        <strain evidence="3">CBS 100218</strain>
    </source>
</reference>
<proteinExistence type="predicted"/>
<dbReference type="GeneID" id="19898080"/>
<dbReference type="PANTHER" id="PTHR42085">
    <property type="entry name" value="F-BOX DOMAIN-CONTAINING PROTEIN"/>
    <property type="match status" value="1"/>
</dbReference>
<dbReference type="OMA" id="WIHETHQ"/>
<dbReference type="OrthoDB" id="5397846at2759"/>
<evidence type="ECO:0000256" key="1">
    <source>
        <dbReference type="SAM" id="MobiDB-lite"/>
    </source>
</evidence>
<accession>R7YIC5</accession>
<dbReference type="STRING" id="1168221.R7YIC5"/>
<evidence type="ECO:0000313" key="2">
    <source>
        <dbReference type="EMBL" id="EON61554.1"/>
    </source>
</evidence>
<dbReference type="Proteomes" id="UP000016924">
    <property type="component" value="Unassembled WGS sequence"/>
</dbReference>
<organism evidence="2 3">
    <name type="scientific">Coniosporium apollinis (strain CBS 100218)</name>
    <name type="common">Rock-inhabiting black yeast</name>
    <dbReference type="NCBI Taxonomy" id="1168221"/>
    <lineage>
        <taxon>Eukaryota</taxon>
        <taxon>Fungi</taxon>
        <taxon>Dikarya</taxon>
        <taxon>Ascomycota</taxon>
        <taxon>Pezizomycotina</taxon>
        <taxon>Dothideomycetes</taxon>
        <taxon>Dothideomycetes incertae sedis</taxon>
        <taxon>Coniosporium</taxon>
    </lineage>
</organism>